<dbReference type="Pfam" id="PF02810">
    <property type="entry name" value="SEC-C"/>
    <property type="match status" value="1"/>
</dbReference>
<dbReference type="Proteomes" id="UP001310386">
    <property type="component" value="Unassembled WGS sequence"/>
</dbReference>
<dbReference type="SUPFAM" id="SSF48452">
    <property type="entry name" value="TPR-like"/>
    <property type="match status" value="1"/>
</dbReference>
<protein>
    <submittedName>
        <fullName evidence="1">SEC-C metal-binding domain-containing protein</fullName>
    </submittedName>
</protein>
<gene>
    <name evidence="1" type="ORF">VF724_18100</name>
</gene>
<organism evidence="1 2">
    <name type="scientific">Ferviditalea candida</name>
    <dbReference type="NCBI Taxonomy" id="3108399"/>
    <lineage>
        <taxon>Bacteria</taxon>
        <taxon>Bacillati</taxon>
        <taxon>Bacillota</taxon>
        <taxon>Bacilli</taxon>
        <taxon>Bacillales</taxon>
        <taxon>Paenibacillaceae</taxon>
        <taxon>Ferviditalea</taxon>
    </lineage>
</organism>
<dbReference type="PANTHER" id="PTHR33747">
    <property type="entry name" value="UPF0225 PROTEIN SCO1677"/>
    <property type="match status" value="1"/>
</dbReference>
<name>A0ABU5ZQ02_9BACL</name>
<dbReference type="InterPro" id="IPR011990">
    <property type="entry name" value="TPR-like_helical_dom_sf"/>
</dbReference>
<keyword evidence="2" id="KW-1185">Reference proteome</keyword>
<comment type="caution">
    <text evidence="1">The sequence shown here is derived from an EMBL/GenBank/DDBJ whole genome shotgun (WGS) entry which is preliminary data.</text>
</comment>
<dbReference type="InterPro" id="IPR004027">
    <property type="entry name" value="SEC_C_motif"/>
</dbReference>
<dbReference type="Gene3D" id="3.10.450.50">
    <property type="match status" value="1"/>
</dbReference>
<dbReference type="SUPFAM" id="SSF103642">
    <property type="entry name" value="Sec-C motif"/>
    <property type="match status" value="1"/>
</dbReference>
<dbReference type="PANTHER" id="PTHR33747:SF1">
    <property type="entry name" value="ADENYLATE CYCLASE-ASSOCIATED CAP C-TERMINAL DOMAIN-CONTAINING PROTEIN"/>
    <property type="match status" value="1"/>
</dbReference>
<accession>A0ABU5ZQ02</accession>
<evidence type="ECO:0000313" key="1">
    <source>
        <dbReference type="EMBL" id="MEB3103551.1"/>
    </source>
</evidence>
<proteinExistence type="predicted"/>
<dbReference type="EMBL" id="JAYJLD010000039">
    <property type="protein sequence ID" value="MEB3103551.1"/>
    <property type="molecule type" value="Genomic_DNA"/>
</dbReference>
<reference evidence="1" key="1">
    <citation type="submission" date="2023-12" db="EMBL/GenBank/DDBJ databases">
        <title>Fervidustalea candida gen. nov., sp. nov., a novel member of the family Paenibacillaceae isolated from a geothermal area.</title>
        <authorList>
            <person name="Li W.-J."/>
            <person name="Jiao J.-Y."/>
            <person name="Chen Y."/>
        </authorList>
    </citation>
    <scope>NUCLEOTIDE SEQUENCE</scope>
    <source>
        <strain evidence="1">SYSU GA230002</strain>
    </source>
</reference>
<sequence>MSNDIQKELDTQMQEGYKLSMAGNEEAASRIWMQLWDKIKTSMDELDLKYIEDMDRIFQGTQSIFNWASDFEMELENAARRNKELVQNRIRFCNEYVARSKDKGGLNILNMRRAVAEALFQLGRGLEGEQLFKEILEEYPTYGWGWIGWSDQYGLFAQNQDKNSEKAISILKQALGVENLEDRLDVLDRLNAIYTELGMTQEAAEVRQMILDQENKNRSNRFASISPSTVKSIPVANVKVGRNDPCPCGSGKKYKKCCGK</sequence>
<evidence type="ECO:0000313" key="2">
    <source>
        <dbReference type="Proteomes" id="UP001310386"/>
    </source>
</evidence>